<evidence type="ECO:0000259" key="1">
    <source>
        <dbReference type="Pfam" id="PF03235"/>
    </source>
</evidence>
<sequence length="231" mass="26718">MTDQDKTTKMPTPWFRASNTAGTMTSIFRLDSMWDRPLREGERKLGNFILPAFQRPPVWTEAQKVRFIESIWQRLPLGAYIVNRVPGIDSPYDNLLLDGQQRITAIMDYVADSFPVLGYRWSELTPIDRRQFSMIPMSYMETALEDMDLIQEVYDRLAYGGTPHEPKDTTKEVFWRVYHPTTGPMEYDTLDAAQAVYDRKHPVLGGPDKRLHLKLTEVTELERTLKAGDVS</sequence>
<dbReference type="EMBL" id="ON529850">
    <property type="protein sequence ID" value="UTC28224.1"/>
    <property type="molecule type" value="Genomic_DNA"/>
</dbReference>
<proteinExistence type="predicted"/>
<evidence type="ECO:0000313" key="2">
    <source>
        <dbReference type="EMBL" id="UTC28224.1"/>
    </source>
</evidence>
<accession>A0A9E7N1N0</accession>
<gene>
    <name evidence="2" type="ORF">GURKE_01930</name>
</gene>
<reference evidence="2" key="1">
    <citation type="submission" date="2022-04" db="EMBL/GenBank/DDBJ databases">
        <authorList>
            <person name="Friedrich I."/>
            <person name="Schneider D."/>
            <person name="Poehlein A."/>
            <person name="Hertel R."/>
            <person name="Daniel R."/>
        </authorList>
    </citation>
    <scope>NUCLEOTIDE SEQUENCE</scope>
</reference>
<protein>
    <recommendedName>
        <fullName evidence="1">GmrSD restriction endonucleases N-terminal domain-containing protein</fullName>
    </recommendedName>
</protein>
<feature type="domain" description="GmrSD restriction endonucleases N-terminal" evidence="1">
    <location>
        <begin position="46"/>
        <end position="124"/>
    </location>
</feature>
<dbReference type="Proteomes" id="UP001055634">
    <property type="component" value="Segment"/>
</dbReference>
<organism evidence="2 3">
    <name type="scientific">Brevundimonas phage vB_BpoS-Gurke</name>
    <dbReference type="NCBI Taxonomy" id="2948599"/>
    <lineage>
        <taxon>Viruses</taxon>
        <taxon>Duplodnaviria</taxon>
        <taxon>Heunggongvirae</taxon>
        <taxon>Uroviricota</taxon>
        <taxon>Caudoviricetes</taxon>
        <taxon>Jeanschmidtviridae</taxon>
        <taxon>Kikimoravirus</taxon>
        <taxon>Kikimoravirus gurke</taxon>
    </lineage>
</organism>
<name>A0A9E7N1N0_9CAUD</name>
<dbReference type="Pfam" id="PF03235">
    <property type="entry name" value="GmrSD_N"/>
    <property type="match status" value="1"/>
</dbReference>
<evidence type="ECO:0000313" key="3">
    <source>
        <dbReference type="Proteomes" id="UP001055634"/>
    </source>
</evidence>
<dbReference type="InterPro" id="IPR004919">
    <property type="entry name" value="GmrSD_N"/>
</dbReference>
<keyword evidence="3" id="KW-1185">Reference proteome</keyword>